<dbReference type="EMBL" id="JABCRI010000013">
    <property type="protein sequence ID" value="KAF8395622.1"/>
    <property type="molecule type" value="Genomic_DNA"/>
</dbReference>
<reference evidence="6 7" key="1">
    <citation type="submission" date="2020-04" db="EMBL/GenBank/DDBJ databases">
        <title>Plant Genome Project.</title>
        <authorList>
            <person name="Zhang R.-G."/>
        </authorList>
    </citation>
    <scope>NUCLEOTIDE SEQUENCE [LARGE SCALE GENOMIC DNA]</scope>
    <source>
        <strain evidence="6">YNK0</strain>
        <tissue evidence="6">Leaf</tissue>
    </source>
</reference>
<keyword evidence="4" id="KW-0539">Nucleus</keyword>
<sequence length="323" mass="37113">MSSLRNAISRRAHKERSQPNARKKFGILEKHKDYVVRAQAFHKKEDSLRKLKEKAAFRNPDEFYFKMIKTRTVDGVHKPESQANNYTQEELMLMKTQDIGYILQKVQSEKKKIEKLTAMLHSLDSQPLNKHVYYAEDRFELPDFTAQLRESFLPPSVLNIELLEPLMIVHSQIGLNSFRDPEMYWSYEEMEVEKDGDTVEKLMIFSGCDPHEPQPSTVSNSTDQASKFHDHVLHTTVVVAVLIPRTSPKLSSPFEISEIQISPSADSSIHMADIHGRVWLMWDLLKLEVTPISVSSQAIYCRVLEIASNKYFSASFINASNLG</sequence>
<comment type="subcellular location">
    <subcellularLocation>
        <location evidence="1">Nucleus</location>
        <location evidence="1">Nucleolus</location>
    </subcellularLocation>
</comment>
<dbReference type="InterPro" id="IPR007144">
    <property type="entry name" value="SSU_processome_Utp11"/>
</dbReference>
<comment type="caution">
    <text evidence="6">The sequence shown here is derived from an EMBL/GenBank/DDBJ whole genome shotgun (WGS) entry which is preliminary data.</text>
</comment>
<dbReference type="PANTHER" id="PTHR12838">
    <property type="entry name" value="U3 SMALL NUCLEOLAR RNA-ASSOCIATED PROTEIN 11"/>
    <property type="match status" value="1"/>
</dbReference>
<dbReference type="AlphaFoldDB" id="A0A834YWL4"/>
<gene>
    <name evidence="6" type="ORF">HHK36_019572</name>
</gene>
<evidence type="ECO:0000313" key="6">
    <source>
        <dbReference type="EMBL" id="KAF8395622.1"/>
    </source>
</evidence>
<accession>A0A834YWL4</accession>
<protein>
    <recommendedName>
        <fullName evidence="8">U3 small nucleolar RNA-associated protein 11</fullName>
    </recommendedName>
</protein>
<evidence type="ECO:0000313" key="7">
    <source>
        <dbReference type="Proteomes" id="UP000655225"/>
    </source>
</evidence>
<name>A0A834YWL4_TETSI</name>
<dbReference type="GO" id="GO:0032040">
    <property type="term" value="C:small-subunit processome"/>
    <property type="evidence" value="ECO:0007669"/>
    <property type="project" value="InterPro"/>
</dbReference>
<evidence type="ECO:0000256" key="4">
    <source>
        <dbReference type="ARBA" id="ARBA00023242"/>
    </source>
</evidence>
<evidence type="ECO:0008006" key="8">
    <source>
        <dbReference type="Google" id="ProtNLM"/>
    </source>
</evidence>
<evidence type="ECO:0000256" key="1">
    <source>
        <dbReference type="ARBA" id="ARBA00004604"/>
    </source>
</evidence>
<feature type="region of interest" description="Disordered" evidence="5">
    <location>
        <begin position="1"/>
        <end position="23"/>
    </location>
</feature>
<dbReference type="PANTHER" id="PTHR12838:SF0">
    <property type="entry name" value="U3 SMALL NUCLEOLAR RNA-ASSOCIATED PROTEIN 11-RELATED"/>
    <property type="match status" value="1"/>
</dbReference>
<organism evidence="6 7">
    <name type="scientific">Tetracentron sinense</name>
    <name type="common">Spur-leaf</name>
    <dbReference type="NCBI Taxonomy" id="13715"/>
    <lineage>
        <taxon>Eukaryota</taxon>
        <taxon>Viridiplantae</taxon>
        <taxon>Streptophyta</taxon>
        <taxon>Embryophyta</taxon>
        <taxon>Tracheophyta</taxon>
        <taxon>Spermatophyta</taxon>
        <taxon>Magnoliopsida</taxon>
        <taxon>Trochodendrales</taxon>
        <taxon>Trochodendraceae</taxon>
        <taxon>Tetracentron</taxon>
    </lineage>
</organism>
<evidence type="ECO:0000256" key="2">
    <source>
        <dbReference type="ARBA" id="ARBA00008105"/>
    </source>
</evidence>
<dbReference type="Proteomes" id="UP000655225">
    <property type="component" value="Unassembled WGS sequence"/>
</dbReference>
<evidence type="ECO:0000256" key="3">
    <source>
        <dbReference type="ARBA" id="ARBA00022552"/>
    </source>
</evidence>
<keyword evidence="7" id="KW-1185">Reference proteome</keyword>
<comment type="similarity">
    <text evidence="2">Belongs to the UTP11 family.</text>
</comment>
<evidence type="ECO:0000256" key="5">
    <source>
        <dbReference type="SAM" id="MobiDB-lite"/>
    </source>
</evidence>
<dbReference type="GO" id="GO:0006364">
    <property type="term" value="P:rRNA processing"/>
    <property type="evidence" value="ECO:0007669"/>
    <property type="project" value="UniProtKB-KW"/>
</dbReference>
<dbReference type="Pfam" id="PF03998">
    <property type="entry name" value="Utp11"/>
    <property type="match status" value="1"/>
</dbReference>
<proteinExistence type="inferred from homology"/>
<dbReference type="OrthoDB" id="29058at2759"/>
<keyword evidence="3" id="KW-0698">rRNA processing</keyword>